<evidence type="ECO:0000313" key="4">
    <source>
        <dbReference type="Proteomes" id="UP000094626"/>
    </source>
</evidence>
<protein>
    <submittedName>
        <fullName evidence="1">DUF465 domain-containing protein</fullName>
    </submittedName>
</protein>
<dbReference type="STRING" id="158500.BES08_16920"/>
<accession>A0A031JSX9</accession>
<dbReference type="KEGG" id="nre:BES08_16920"/>
<dbReference type="Proteomes" id="UP000094626">
    <property type="component" value="Chromosome"/>
</dbReference>
<sequence length="60" mass="7165">MTERMFRLLELHQKLDAAIRRMKTGRHKDPLEVARLMKRKTRLRDRMARLLPPARALASL</sequence>
<organism evidence="2 3">
    <name type="scientific">Novosphingobium resinovorum</name>
    <dbReference type="NCBI Taxonomy" id="158500"/>
    <lineage>
        <taxon>Bacteria</taxon>
        <taxon>Pseudomonadati</taxon>
        <taxon>Pseudomonadota</taxon>
        <taxon>Alphaproteobacteria</taxon>
        <taxon>Sphingomonadales</taxon>
        <taxon>Sphingomonadaceae</taxon>
        <taxon>Novosphingobium</taxon>
    </lineage>
</organism>
<dbReference type="InterPro" id="IPR038444">
    <property type="entry name" value="DUF465_sf"/>
</dbReference>
<dbReference type="Proteomes" id="UP000024329">
    <property type="component" value="Unassembled WGS sequence"/>
</dbReference>
<gene>
    <name evidence="1" type="ORF">BES08_16920</name>
    <name evidence="2" type="ORF">BV97_03919</name>
</gene>
<evidence type="ECO:0000313" key="1">
    <source>
        <dbReference type="EMBL" id="AOR78249.1"/>
    </source>
</evidence>
<dbReference type="EMBL" id="CP017075">
    <property type="protein sequence ID" value="AOR78249.1"/>
    <property type="molecule type" value="Genomic_DNA"/>
</dbReference>
<reference evidence="1" key="2">
    <citation type="submission" date="2016-08" db="EMBL/GenBank/DDBJ databases">
        <authorList>
            <person name="Seilhamer J.J."/>
        </authorList>
    </citation>
    <scope>NUCLEOTIDE SEQUENCE [LARGE SCALE GENOMIC DNA]</scope>
    <source>
        <strain evidence="1">SA1</strain>
    </source>
</reference>
<dbReference type="Pfam" id="PF04325">
    <property type="entry name" value="DUF465"/>
    <property type="match status" value="1"/>
</dbReference>
<name>A0A031JSX9_9SPHN</name>
<evidence type="ECO:0000313" key="2">
    <source>
        <dbReference type="EMBL" id="EZP79482.1"/>
    </source>
</evidence>
<dbReference type="PATRIC" id="fig|158500.4.peg.3990"/>
<dbReference type="Gene3D" id="6.10.280.50">
    <property type="match status" value="1"/>
</dbReference>
<dbReference type="RefSeq" id="WP_008833220.1">
    <property type="nucleotide sequence ID" value="NZ_CP017075.1"/>
</dbReference>
<dbReference type="EMBL" id="JFYZ01000024">
    <property type="protein sequence ID" value="EZP79482.1"/>
    <property type="molecule type" value="Genomic_DNA"/>
</dbReference>
<reference evidence="4" key="3">
    <citation type="journal article" date="2017" name="J. Biotechnol.">
        <title>Complete genome sequence of Novosphingobium resinovorum SA1, a versatile xenobiotic-degrading bacterium capable of utilizing sulfanilic acid.</title>
        <authorList>
            <person name="Hegedus B."/>
            <person name="Kos P.B."/>
            <person name="Balint B."/>
            <person name="Maroti G."/>
            <person name="Gan H.M."/>
            <person name="Perei K."/>
            <person name="Rakhely G."/>
        </authorList>
    </citation>
    <scope>NUCLEOTIDE SEQUENCE [LARGE SCALE GENOMIC DNA]</scope>
    <source>
        <strain evidence="4">SA1</strain>
    </source>
</reference>
<dbReference type="InterPro" id="IPR007420">
    <property type="entry name" value="DUF465"/>
</dbReference>
<keyword evidence="4" id="KW-1185">Reference proteome</keyword>
<evidence type="ECO:0000313" key="3">
    <source>
        <dbReference type="Proteomes" id="UP000024329"/>
    </source>
</evidence>
<dbReference type="AlphaFoldDB" id="A0A031JSX9"/>
<dbReference type="OrthoDB" id="7585987at2"/>
<reference evidence="2 3" key="1">
    <citation type="submission" date="2014-03" db="EMBL/GenBank/DDBJ databases">
        <title>Whole genome sequence of Novosphingobium resinovorum KF1.</title>
        <authorList>
            <person name="Gan H.M."/>
            <person name="Gan H.Y."/>
            <person name="Chew T.H."/>
            <person name="Savka M.A."/>
        </authorList>
    </citation>
    <scope>NUCLEOTIDE SEQUENCE [LARGE SCALE GENOMIC DNA]</scope>
    <source>
        <strain evidence="2 3">KF1</strain>
    </source>
</reference>
<proteinExistence type="predicted"/>